<evidence type="ECO:0000313" key="3">
    <source>
        <dbReference type="Proteomes" id="UP000006727"/>
    </source>
</evidence>
<name>A0A2K1K6L3_PHYPA</name>
<dbReference type="EnsemblPlants" id="Pp3c8_8870V3.1">
    <property type="protein sequence ID" value="Pp3c8_8870V3.1"/>
    <property type="gene ID" value="Pp3c8_8870"/>
</dbReference>
<reference evidence="1 3" key="2">
    <citation type="journal article" date="2018" name="Plant J.">
        <title>The Physcomitrella patens chromosome-scale assembly reveals moss genome structure and evolution.</title>
        <authorList>
            <person name="Lang D."/>
            <person name="Ullrich K.K."/>
            <person name="Murat F."/>
            <person name="Fuchs J."/>
            <person name="Jenkins J."/>
            <person name="Haas F.B."/>
            <person name="Piednoel M."/>
            <person name="Gundlach H."/>
            <person name="Van Bel M."/>
            <person name="Meyberg R."/>
            <person name="Vives C."/>
            <person name="Morata J."/>
            <person name="Symeonidi A."/>
            <person name="Hiss M."/>
            <person name="Muchero W."/>
            <person name="Kamisugi Y."/>
            <person name="Saleh O."/>
            <person name="Blanc G."/>
            <person name="Decker E.L."/>
            <person name="van Gessel N."/>
            <person name="Grimwood J."/>
            <person name="Hayes R.D."/>
            <person name="Graham S.W."/>
            <person name="Gunter L.E."/>
            <person name="McDaniel S.F."/>
            <person name="Hoernstein S.N.W."/>
            <person name="Larsson A."/>
            <person name="Li F.W."/>
            <person name="Perroud P.F."/>
            <person name="Phillips J."/>
            <person name="Ranjan P."/>
            <person name="Rokshar D.S."/>
            <person name="Rothfels C.J."/>
            <person name="Schneider L."/>
            <person name="Shu S."/>
            <person name="Stevenson D.W."/>
            <person name="Thummler F."/>
            <person name="Tillich M."/>
            <person name="Villarreal Aguilar J.C."/>
            <person name="Widiez T."/>
            <person name="Wong G.K."/>
            <person name="Wymore A."/>
            <person name="Zhang Y."/>
            <person name="Zimmer A.D."/>
            <person name="Quatrano R.S."/>
            <person name="Mayer K.F.X."/>
            <person name="Goodstein D."/>
            <person name="Casacuberta J.M."/>
            <person name="Vandepoele K."/>
            <person name="Reski R."/>
            <person name="Cuming A.C."/>
            <person name="Tuskan G.A."/>
            <person name="Maumus F."/>
            <person name="Salse J."/>
            <person name="Schmutz J."/>
            <person name="Rensing S.A."/>
        </authorList>
    </citation>
    <scope>NUCLEOTIDE SEQUENCE [LARGE SCALE GENOMIC DNA]</scope>
    <source>
        <strain evidence="2 3">cv. Gransden 2004</strain>
    </source>
</reference>
<organism evidence="1">
    <name type="scientific">Physcomitrium patens</name>
    <name type="common">Spreading-leaved earth moss</name>
    <name type="synonym">Physcomitrella patens</name>
    <dbReference type="NCBI Taxonomy" id="3218"/>
    <lineage>
        <taxon>Eukaryota</taxon>
        <taxon>Viridiplantae</taxon>
        <taxon>Streptophyta</taxon>
        <taxon>Embryophyta</taxon>
        <taxon>Bryophyta</taxon>
        <taxon>Bryophytina</taxon>
        <taxon>Bryopsida</taxon>
        <taxon>Funariidae</taxon>
        <taxon>Funariales</taxon>
        <taxon>Funariaceae</taxon>
        <taxon>Physcomitrium</taxon>
    </lineage>
</organism>
<protein>
    <submittedName>
        <fullName evidence="1 2">Uncharacterized protein</fullName>
    </submittedName>
</protein>
<keyword evidence="3" id="KW-1185">Reference proteome</keyword>
<reference evidence="2" key="3">
    <citation type="submission" date="2020-12" db="UniProtKB">
        <authorList>
            <consortium name="EnsemblPlants"/>
        </authorList>
    </citation>
    <scope>IDENTIFICATION</scope>
</reference>
<proteinExistence type="predicted"/>
<accession>A0A2K1K6L3</accession>
<dbReference type="EMBL" id="ABEU02000008">
    <property type="protein sequence ID" value="PNR49423.1"/>
    <property type="molecule type" value="Genomic_DNA"/>
</dbReference>
<evidence type="ECO:0000313" key="2">
    <source>
        <dbReference type="EnsemblPlants" id="Pp3c8_8870V3.1"/>
    </source>
</evidence>
<gene>
    <name evidence="1" type="ORF">PHYPA_011319</name>
</gene>
<evidence type="ECO:0000313" key="1">
    <source>
        <dbReference type="EMBL" id="PNR49423.1"/>
    </source>
</evidence>
<dbReference type="Gramene" id="Pp3c8_8870V3.1">
    <property type="protein sequence ID" value="Pp3c8_8870V3.1"/>
    <property type="gene ID" value="Pp3c8_8870"/>
</dbReference>
<dbReference type="AlphaFoldDB" id="A0A2K1K6L3"/>
<dbReference type="Proteomes" id="UP000006727">
    <property type="component" value="Chromosome 8"/>
</dbReference>
<dbReference type="InParanoid" id="A0A2K1K6L3"/>
<sequence length="53" mass="5979">MVLQGDKKKGNAEWLNMAVGKVWNLYCLSLEMAKNETMQPDIESNPAQETHEG</sequence>
<reference evidence="1 3" key="1">
    <citation type="journal article" date="2008" name="Science">
        <title>The Physcomitrella genome reveals evolutionary insights into the conquest of land by plants.</title>
        <authorList>
            <person name="Rensing S."/>
            <person name="Lang D."/>
            <person name="Zimmer A."/>
            <person name="Terry A."/>
            <person name="Salamov A."/>
            <person name="Shapiro H."/>
            <person name="Nishiyama T."/>
            <person name="Perroud P.-F."/>
            <person name="Lindquist E."/>
            <person name="Kamisugi Y."/>
            <person name="Tanahashi T."/>
            <person name="Sakakibara K."/>
            <person name="Fujita T."/>
            <person name="Oishi K."/>
            <person name="Shin-I T."/>
            <person name="Kuroki Y."/>
            <person name="Toyoda A."/>
            <person name="Suzuki Y."/>
            <person name="Hashimoto A."/>
            <person name="Yamaguchi K."/>
            <person name="Sugano A."/>
            <person name="Kohara Y."/>
            <person name="Fujiyama A."/>
            <person name="Anterola A."/>
            <person name="Aoki S."/>
            <person name="Ashton N."/>
            <person name="Barbazuk W.B."/>
            <person name="Barker E."/>
            <person name="Bennetzen J."/>
            <person name="Bezanilla M."/>
            <person name="Blankenship R."/>
            <person name="Cho S.H."/>
            <person name="Dutcher S."/>
            <person name="Estelle M."/>
            <person name="Fawcett J.A."/>
            <person name="Gundlach H."/>
            <person name="Hanada K."/>
            <person name="Heyl A."/>
            <person name="Hicks K.A."/>
            <person name="Hugh J."/>
            <person name="Lohr M."/>
            <person name="Mayer K."/>
            <person name="Melkozernov A."/>
            <person name="Murata T."/>
            <person name="Nelson D."/>
            <person name="Pils B."/>
            <person name="Prigge M."/>
            <person name="Reiss B."/>
            <person name="Renner T."/>
            <person name="Rombauts S."/>
            <person name="Rushton P."/>
            <person name="Sanderfoot A."/>
            <person name="Schween G."/>
            <person name="Shiu S.-H."/>
            <person name="Stueber K."/>
            <person name="Theodoulou F.L."/>
            <person name="Tu H."/>
            <person name="Van de Peer Y."/>
            <person name="Verrier P.J."/>
            <person name="Waters E."/>
            <person name="Wood A."/>
            <person name="Yang L."/>
            <person name="Cove D."/>
            <person name="Cuming A."/>
            <person name="Hasebe M."/>
            <person name="Lucas S."/>
            <person name="Mishler D.B."/>
            <person name="Reski R."/>
            <person name="Grigoriev I."/>
            <person name="Quatrano R.S."/>
            <person name="Boore J.L."/>
        </authorList>
    </citation>
    <scope>NUCLEOTIDE SEQUENCE [LARGE SCALE GENOMIC DNA]</scope>
    <source>
        <strain evidence="2 3">cv. Gransden 2004</strain>
    </source>
</reference>